<accession>A0A7J0BDL6</accession>
<evidence type="ECO:0000313" key="3">
    <source>
        <dbReference type="Proteomes" id="UP000503840"/>
    </source>
</evidence>
<dbReference type="PROSITE" id="PS51833">
    <property type="entry name" value="HDOD"/>
    <property type="match status" value="1"/>
</dbReference>
<dbReference type="InterPro" id="IPR003607">
    <property type="entry name" value="HD/PDEase_dom"/>
</dbReference>
<name>A0A7J0BDL6_9BACT</name>
<protein>
    <submittedName>
        <fullName evidence="2">Phosphohydrolase</fullName>
    </submittedName>
</protein>
<reference evidence="2 3" key="1">
    <citation type="submission" date="2020-05" db="EMBL/GenBank/DDBJ databases">
        <title>Draft genome sequence of Desulfovibrio sp. strain HN2T.</title>
        <authorList>
            <person name="Ueno A."/>
            <person name="Tamazawa S."/>
            <person name="Tamamura S."/>
            <person name="Murakami T."/>
            <person name="Kiyama T."/>
            <person name="Inomata H."/>
            <person name="Amano Y."/>
            <person name="Miyakawa K."/>
            <person name="Tamaki H."/>
            <person name="Naganuma T."/>
            <person name="Kaneko K."/>
        </authorList>
    </citation>
    <scope>NUCLEOTIDE SEQUENCE [LARGE SCALE GENOMIC DNA]</scope>
    <source>
        <strain evidence="2 3">HN2</strain>
    </source>
</reference>
<dbReference type="AlphaFoldDB" id="A0A7J0BDL6"/>
<dbReference type="SUPFAM" id="SSF109604">
    <property type="entry name" value="HD-domain/PDEase-like"/>
    <property type="match status" value="1"/>
</dbReference>
<evidence type="ECO:0000313" key="2">
    <source>
        <dbReference type="EMBL" id="GFM31789.1"/>
    </source>
</evidence>
<evidence type="ECO:0000259" key="1">
    <source>
        <dbReference type="PROSITE" id="PS51833"/>
    </source>
</evidence>
<proteinExistence type="predicted"/>
<dbReference type="Pfam" id="PF08668">
    <property type="entry name" value="HDOD"/>
    <property type="match status" value="1"/>
</dbReference>
<dbReference type="NCBIfam" id="TIGR00277">
    <property type="entry name" value="HDIG"/>
    <property type="match status" value="1"/>
</dbReference>
<dbReference type="InterPro" id="IPR006675">
    <property type="entry name" value="HDIG_dom"/>
</dbReference>
<dbReference type="PANTHER" id="PTHR33525:SF3">
    <property type="entry name" value="RIBONUCLEASE Y"/>
    <property type="match status" value="1"/>
</dbReference>
<feature type="domain" description="HDOD" evidence="1">
    <location>
        <begin position="87"/>
        <end position="282"/>
    </location>
</feature>
<keyword evidence="2" id="KW-0378">Hydrolase</keyword>
<dbReference type="CDD" id="cd00077">
    <property type="entry name" value="HDc"/>
    <property type="match status" value="1"/>
</dbReference>
<keyword evidence="3" id="KW-1185">Reference proteome</keyword>
<dbReference type="RefSeq" id="WP_174403493.1">
    <property type="nucleotide sequence ID" value="NZ_BLVO01000004.1"/>
</dbReference>
<dbReference type="Gene3D" id="1.10.3210.10">
    <property type="entry name" value="Hypothetical protein af1432"/>
    <property type="match status" value="1"/>
</dbReference>
<dbReference type="EMBL" id="BLVO01000004">
    <property type="protein sequence ID" value="GFM31789.1"/>
    <property type="molecule type" value="Genomic_DNA"/>
</dbReference>
<dbReference type="PANTHER" id="PTHR33525">
    <property type="match status" value="1"/>
</dbReference>
<gene>
    <name evidence="2" type="ORF">DSM101010T_01540</name>
</gene>
<dbReference type="Proteomes" id="UP000503840">
    <property type="component" value="Unassembled WGS sequence"/>
</dbReference>
<sequence>MKPESPAAQMALSEEYVRNFFMYTDHDNDAIAELYRLSVFRTSAALGLGWEIPDEDARLTRNTEYLKDTFTPGLVDPKSLADSEAQLASFPDVYFRIKEVLDSPTSSAEDVARIVSNDMELTAKLLKLVNSPFYGLLETVEDVTHAIALVGVTEVSNLALGISAIKVFKDIPPELMDVKTFWKHSVSCGVFAKLIASKIDGLKADKFFTAGLLHDVGRLIIFKKLPYASVQTLLYARENMLPLVDAERDVLGFDHTDVGNMLLNEWRFPSSLVDAMTWHHKPSGAQDPLAASIIQLADNMTNAMEISLGSMYVLPGMEEGAWERLPLKSSDLVTIVGLFDNHIDELFASFL</sequence>
<dbReference type="GO" id="GO:0016787">
    <property type="term" value="F:hydrolase activity"/>
    <property type="evidence" value="ECO:0007669"/>
    <property type="project" value="UniProtKB-KW"/>
</dbReference>
<organism evidence="2 3">
    <name type="scientific">Desulfovibrio subterraneus</name>
    <dbReference type="NCBI Taxonomy" id="2718620"/>
    <lineage>
        <taxon>Bacteria</taxon>
        <taxon>Pseudomonadati</taxon>
        <taxon>Thermodesulfobacteriota</taxon>
        <taxon>Desulfovibrionia</taxon>
        <taxon>Desulfovibrionales</taxon>
        <taxon>Desulfovibrionaceae</taxon>
        <taxon>Desulfovibrio</taxon>
    </lineage>
</organism>
<dbReference type="InterPro" id="IPR013976">
    <property type="entry name" value="HDOD"/>
</dbReference>
<dbReference type="SMART" id="SM00471">
    <property type="entry name" value="HDc"/>
    <property type="match status" value="1"/>
</dbReference>
<dbReference type="InterPro" id="IPR052340">
    <property type="entry name" value="RNase_Y/CdgJ"/>
</dbReference>
<comment type="caution">
    <text evidence="2">The sequence shown here is derived from an EMBL/GenBank/DDBJ whole genome shotgun (WGS) entry which is preliminary data.</text>
</comment>